<dbReference type="Proteomes" id="UP000286134">
    <property type="component" value="Unassembled WGS sequence"/>
</dbReference>
<feature type="compositionally biased region" description="Basic and acidic residues" evidence="4">
    <location>
        <begin position="73"/>
        <end position="96"/>
    </location>
</feature>
<evidence type="ECO:0008006" key="8">
    <source>
        <dbReference type="Google" id="ProtNLM"/>
    </source>
</evidence>
<comment type="caution">
    <text evidence="6">The sequence shown here is derived from an EMBL/GenBank/DDBJ whole genome shotgun (WGS) entry which is preliminary data.</text>
</comment>
<keyword evidence="2 5" id="KW-1133">Transmembrane helix</keyword>
<dbReference type="EMBL" id="MCFK01002821">
    <property type="protein sequence ID" value="RKF63071.1"/>
    <property type="molecule type" value="Genomic_DNA"/>
</dbReference>
<sequence length="337" mass="37752">MSDTAATLKTPPSDSPNPSSSNATEQARIRKQRREAKIRAGSTARLNKITGLNNEKKVSDSPLQKITSTPSHLDSEVVDTAKHDIKHEESSADSRNDTYSSPGPTSLDSSTVNEEALREMMRRLNSMSNIAHNDSIDNNFLNPTIQNRIPYLGNNAEIPSIPDDPMIKIMQQLMGETLHSGESVTMPKVPGLNNNLEKPTTVSPYDFIWRFAHAFWAVSLGIYIAMITQYTGTEIERERSFLGFDNVDDNLLLFATSPKNFFYLFITIEAILLGTRYFLDREDTKPGGILGMLIGALQEPIRGYLQLGLRYMNIWSSVSRDALICLFVLGAFAWWRN</sequence>
<dbReference type="STRING" id="212602.A0A420I077"/>
<proteinExistence type="predicted"/>
<name>A0A420I077_9PEZI</name>
<organism evidence="6 7">
    <name type="scientific">Erysiphe neolycopersici</name>
    <dbReference type="NCBI Taxonomy" id="212602"/>
    <lineage>
        <taxon>Eukaryota</taxon>
        <taxon>Fungi</taxon>
        <taxon>Dikarya</taxon>
        <taxon>Ascomycota</taxon>
        <taxon>Pezizomycotina</taxon>
        <taxon>Leotiomycetes</taxon>
        <taxon>Erysiphales</taxon>
        <taxon>Erysiphaceae</taxon>
        <taxon>Erysiphe</taxon>
    </lineage>
</organism>
<dbReference type="OrthoDB" id="417112at2759"/>
<protein>
    <recommendedName>
        <fullName evidence="8">Golgi to ER traffic protein 2</fullName>
    </recommendedName>
</protein>
<keyword evidence="3 5" id="KW-0472">Membrane</keyword>
<evidence type="ECO:0000256" key="5">
    <source>
        <dbReference type="SAM" id="Phobius"/>
    </source>
</evidence>
<feature type="transmembrane region" description="Helical" evidence="5">
    <location>
        <begin position="261"/>
        <end position="279"/>
    </location>
</feature>
<evidence type="ECO:0000256" key="2">
    <source>
        <dbReference type="ARBA" id="ARBA00022989"/>
    </source>
</evidence>
<evidence type="ECO:0000313" key="7">
    <source>
        <dbReference type="Proteomes" id="UP000286134"/>
    </source>
</evidence>
<dbReference type="PANTHER" id="PTHR28263:SF1">
    <property type="entry name" value="GOLGI TO ER TRAFFIC PROTEIN 2"/>
    <property type="match status" value="1"/>
</dbReference>
<feature type="region of interest" description="Disordered" evidence="4">
    <location>
        <begin position="1"/>
        <end position="112"/>
    </location>
</feature>
<dbReference type="InterPro" id="IPR028143">
    <property type="entry name" value="Get2/sif1"/>
</dbReference>
<evidence type="ECO:0000256" key="1">
    <source>
        <dbReference type="ARBA" id="ARBA00022692"/>
    </source>
</evidence>
<dbReference type="PANTHER" id="PTHR28263">
    <property type="entry name" value="GOLGI TO ER TRAFFIC PROTEIN 2"/>
    <property type="match status" value="1"/>
</dbReference>
<evidence type="ECO:0000256" key="4">
    <source>
        <dbReference type="SAM" id="MobiDB-lite"/>
    </source>
</evidence>
<dbReference type="AlphaFoldDB" id="A0A420I077"/>
<evidence type="ECO:0000256" key="3">
    <source>
        <dbReference type="ARBA" id="ARBA00023136"/>
    </source>
</evidence>
<reference evidence="6 7" key="1">
    <citation type="journal article" date="2018" name="BMC Genomics">
        <title>Comparative genome analyses reveal sequence features reflecting distinct modes of host-adaptation between dicot and monocot powdery mildew.</title>
        <authorList>
            <person name="Wu Y."/>
            <person name="Ma X."/>
            <person name="Pan Z."/>
            <person name="Kale S.D."/>
            <person name="Song Y."/>
            <person name="King H."/>
            <person name="Zhang Q."/>
            <person name="Presley C."/>
            <person name="Deng X."/>
            <person name="Wei C.I."/>
            <person name="Xiao S."/>
        </authorList>
    </citation>
    <scope>NUCLEOTIDE SEQUENCE [LARGE SCALE GENOMIC DNA]</scope>
    <source>
        <strain evidence="6">UMSG2</strain>
    </source>
</reference>
<feature type="transmembrane region" description="Helical" evidence="5">
    <location>
        <begin position="314"/>
        <end position="335"/>
    </location>
</feature>
<evidence type="ECO:0000313" key="6">
    <source>
        <dbReference type="EMBL" id="RKF63071.1"/>
    </source>
</evidence>
<keyword evidence="7" id="KW-1185">Reference proteome</keyword>
<gene>
    <name evidence="6" type="ORF">OnM2_028035</name>
</gene>
<keyword evidence="1 5" id="KW-0812">Transmembrane</keyword>
<dbReference type="Pfam" id="PF08690">
    <property type="entry name" value="GET2"/>
    <property type="match status" value="1"/>
</dbReference>
<feature type="transmembrane region" description="Helical" evidence="5">
    <location>
        <begin position="207"/>
        <end position="227"/>
    </location>
</feature>
<dbReference type="GO" id="GO:0006890">
    <property type="term" value="P:retrograde vesicle-mediated transport, Golgi to endoplasmic reticulum"/>
    <property type="evidence" value="ECO:0007669"/>
    <property type="project" value="TreeGrafter"/>
</dbReference>
<feature type="compositionally biased region" description="Polar residues" evidence="4">
    <location>
        <begin position="97"/>
        <end position="112"/>
    </location>
</feature>
<feature type="compositionally biased region" description="Polar residues" evidence="4">
    <location>
        <begin position="61"/>
        <end position="72"/>
    </location>
</feature>
<accession>A0A420I077</accession>